<name>A0A0G1VZJ4_9BACT</name>
<comment type="caution">
    <text evidence="1">The sequence shown here is derived from an EMBL/GenBank/DDBJ whole genome shotgun (WGS) entry which is preliminary data.</text>
</comment>
<dbReference type="Proteomes" id="UP000034588">
    <property type="component" value="Unassembled WGS sequence"/>
</dbReference>
<evidence type="ECO:0000313" key="1">
    <source>
        <dbReference type="EMBL" id="KKW11750.1"/>
    </source>
</evidence>
<protein>
    <submittedName>
        <fullName evidence="1">Uncharacterized protein</fullName>
    </submittedName>
</protein>
<dbReference type="EMBL" id="LCQD01000013">
    <property type="protein sequence ID" value="KKW11750.1"/>
    <property type="molecule type" value="Genomic_DNA"/>
</dbReference>
<gene>
    <name evidence="1" type="ORF">UY48_C0013G0031</name>
</gene>
<reference evidence="1 2" key="1">
    <citation type="journal article" date="2015" name="Nature">
        <title>rRNA introns, odd ribosomes, and small enigmatic genomes across a large radiation of phyla.</title>
        <authorList>
            <person name="Brown C.T."/>
            <person name="Hug L.A."/>
            <person name="Thomas B.C."/>
            <person name="Sharon I."/>
            <person name="Castelle C.J."/>
            <person name="Singh A."/>
            <person name="Wilkins M.J."/>
            <person name="Williams K.H."/>
            <person name="Banfield J.F."/>
        </authorList>
    </citation>
    <scope>NUCLEOTIDE SEQUENCE [LARGE SCALE GENOMIC DNA]</scope>
</reference>
<sequence length="98" mass="11644">MPAKFSTTIKQVYWSMKLLDHSFVGHFWEYKEDIKHWKRLEKLSAPCDGVFLLGNKHIRVKILEIKKIKRIHMPERYASQISTKDCWALKCQLVETAP</sequence>
<dbReference type="AlphaFoldDB" id="A0A0G1VZJ4"/>
<evidence type="ECO:0000313" key="2">
    <source>
        <dbReference type="Proteomes" id="UP000034588"/>
    </source>
</evidence>
<accession>A0A0G1VZJ4</accession>
<organism evidence="1 2">
    <name type="scientific">Candidatus Gottesmanbacteria bacterium GW2011_GWB1_49_7</name>
    <dbReference type="NCBI Taxonomy" id="1618448"/>
    <lineage>
        <taxon>Bacteria</taxon>
        <taxon>Candidatus Gottesmaniibacteriota</taxon>
    </lineage>
</organism>
<proteinExistence type="predicted"/>